<dbReference type="EMBL" id="JACGCM010000802">
    <property type="protein sequence ID" value="KAF6166282.1"/>
    <property type="molecule type" value="Genomic_DNA"/>
</dbReference>
<protein>
    <submittedName>
        <fullName evidence="2">Uncharacterized protein</fullName>
    </submittedName>
</protein>
<keyword evidence="3" id="KW-1185">Reference proteome</keyword>
<dbReference type="AlphaFoldDB" id="A0A7J7NH35"/>
<proteinExistence type="predicted"/>
<accession>A0A7J7NH35</accession>
<evidence type="ECO:0000313" key="3">
    <source>
        <dbReference type="Proteomes" id="UP000541444"/>
    </source>
</evidence>
<keyword evidence="1" id="KW-1133">Transmembrane helix</keyword>
<comment type="caution">
    <text evidence="2">The sequence shown here is derived from an EMBL/GenBank/DDBJ whole genome shotgun (WGS) entry which is preliminary data.</text>
</comment>
<evidence type="ECO:0000313" key="2">
    <source>
        <dbReference type="EMBL" id="KAF6166282.1"/>
    </source>
</evidence>
<dbReference type="Proteomes" id="UP000541444">
    <property type="component" value="Unassembled WGS sequence"/>
</dbReference>
<evidence type="ECO:0000256" key="1">
    <source>
        <dbReference type="SAM" id="Phobius"/>
    </source>
</evidence>
<sequence length="165" mass="17983">MFAALPEEEKGVLRATCFAPLLLIDPIVMMSSLVVEIFYHYLGHMKRCSSIKFVKNYTILSPPKQGEKHLGERYQIEAPAIGAAPTILASTVIIPAIGSSSSATKIGVVVVRVCSQLEEHGKMLLKLDDHGKMLYTHGKILEQILISSVGDNTLPLGDTPLLGHY</sequence>
<name>A0A7J7NH35_9MAGN</name>
<organism evidence="2 3">
    <name type="scientific">Kingdonia uniflora</name>
    <dbReference type="NCBI Taxonomy" id="39325"/>
    <lineage>
        <taxon>Eukaryota</taxon>
        <taxon>Viridiplantae</taxon>
        <taxon>Streptophyta</taxon>
        <taxon>Embryophyta</taxon>
        <taxon>Tracheophyta</taxon>
        <taxon>Spermatophyta</taxon>
        <taxon>Magnoliopsida</taxon>
        <taxon>Ranunculales</taxon>
        <taxon>Circaeasteraceae</taxon>
        <taxon>Kingdonia</taxon>
    </lineage>
</organism>
<keyword evidence="1" id="KW-0472">Membrane</keyword>
<gene>
    <name evidence="2" type="ORF">GIB67_008710</name>
</gene>
<reference evidence="2 3" key="1">
    <citation type="journal article" date="2020" name="IScience">
        <title>Genome Sequencing of the Endangered Kingdonia uniflora (Circaeasteraceae, Ranunculales) Reveals Potential Mechanisms of Evolutionary Specialization.</title>
        <authorList>
            <person name="Sun Y."/>
            <person name="Deng T."/>
            <person name="Zhang A."/>
            <person name="Moore M.J."/>
            <person name="Landis J.B."/>
            <person name="Lin N."/>
            <person name="Zhang H."/>
            <person name="Zhang X."/>
            <person name="Huang J."/>
            <person name="Zhang X."/>
            <person name="Sun H."/>
            <person name="Wang H."/>
        </authorList>
    </citation>
    <scope>NUCLEOTIDE SEQUENCE [LARGE SCALE GENOMIC DNA]</scope>
    <source>
        <strain evidence="2">TB1705</strain>
        <tissue evidence="2">Leaf</tissue>
    </source>
</reference>
<keyword evidence="1" id="KW-0812">Transmembrane</keyword>
<feature type="transmembrane region" description="Helical" evidence="1">
    <location>
        <begin position="20"/>
        <end position="42"/>
    </location>
</feature>